<dbReference type="HOGENOM" id="CLU_089574_13_2_12"/>
<feature type="domain" description="Rhodanese" evidence="2">
    <location>
        <begin position="45"/>
        <end position="131"/>
    </location>
</feature>
<dbReference type="InterPro" id="IPR036873">
    <property type="entry name" value="Rhodanese-like_dom_sf"/>
</dbReference>
<reference evidence="3" key="1">
    <citation type="submission" date="2012-01" db="EMBL/GenBank/DDBJ databases">
        <title>The Genome Sequence of Treponema denticola H-22.</title>
        <authorList>
            <consortium name="The Broad Institute Genome Sequencing Platform"/>
            <person name="Earl A."/>
            <person name="Ward D."/>
            <person name="Feldgarden M."/>
            <person name="Gevers D."/>
            <person name="Blanton J.M."/>
            <person name="Fenno C.J."/>
            <person name="Baranova O.V."/>
            <person name="Mathney J."/>
            <person name="Dewhirst F.E."/>
            <person name="Izard J."/>
            <person name="Young S.K."/>
            <person name="Zeng Q."/>
            <person name="Gargeya S."/>
            <person name="Fitzgerald M."/>
            <person name="Haas B."/>
            <person name="Abouelleil A."/>
            <person name="Alvarado L."/>
            <person name="Arachchi H.M."/>
            <person name="Berlin A."/>
            <person name="Chapman S.B."/>
            <person name="Gearin G."/>
            <person name="Goldberg J."/>
            <person name="Griggs A."/>
            <person name="Gujja S."/>
            <person name="Hansen M."/>
            <person name="Heiman D."/>
            <person name="Howarth C."/>
            <person name="Larimer J."/>
            <person name="Lui A."/>
            <person name="MacDonald P.J.P."/>
            <person name="McCowen C."/>
            <person name="Montmayeur A."/>
            <person name="Murphy C."/>
            <person name="Neiman D."/>
            <person name="Pearson M."/>
            <person name="Priest M."/>
            <person name="Roberts A."/>
            <person name="Saif S."/>
            <person name="Shea T."/>
            <person name="Sisk P."/>
            <person name="Stolte C."/>
            <person name="Sykes S."/>
            <person name="Wortman J."/>
            <person name="Nusbaum C."/>
            <person name="Birren B."/>
        </authorList>
    </citation>
    <scope>NUCLEOTIDE SEQUENCE [LARGE SCALE GENOMIC DNA]</scope>
    <source>
        <strain evidence="3">H-22</strain>
    </source>
</reference>
<sequence>MKKTCIFLSFLLMVIFSVSCNAKSTENIIRMDGSRLEAILNDETERGKYLIIDVREDYEYKAGHVPYSINISVQEIESRISEISDWKEKNVIVICRSGRRSRAAAEILVKHGFKKIFDADGVSKYNYKLEK</sequence>
<dbReference type="Gene3D" id="3.40.250.10">
    <property type="entry name" value="Rhodanese-like domain"/>
    <property type="match status" value="1"/>
</dbReference>
<keyword evidence="1" id="KW-0732">Signal</keyword>
<dbReference type="PANTHER" id="PTHR43031">
    <property type="entry name" value="FAD-DEPENDENT OXIDOREDUCTASE"/>
    <property type="match status" value="1"/>
</dbReference>
<dbReference type="PANTHER" id="PTHR43031:SF18">
    <property type="entry name" value="RHODANESE-RELATED SULFURTRANSFERASES"/>
    <property type="match status" value="1"/>
</dbReference>
<name>A0A0E2E5G6_TREDN</name>
<organism evidence="3">
    <name type="scientific">Treponema denticola H-22</name>
    <dbReference type="NCBI Taxonomy" id="999432"/>
    <lineage>
        <taxon>Bacteria</taxon>
        <taxon>Pseudomonadati</taxon>
        <taxon>Spirochaetota</taxon>
        <taxon>Spirochaetia</taxon>
        <taxon>Spirochaetales</taxon>
        <taxon>Treponemataceae</taxon>
        <taxon>Treponema</taxon>
    </lineage>
</organism>
<comment type="caution">
    <text evidence="3">The sequence shown here is derived from an EMBL/GenBank/DDBJ whole genome shotgun (WGS) entry which is preliminary data.</text>
</comment>
<dbReference type="Proteomes" id="UP000011705">
    <property type="component" value="Chromosome"/>
</dbReference>
<dbReference type="PROSITE" id="PS51257">
    <property type="entry name" value="PROKAR_LIPOPROTEIN"/>
    <property type="match status" value="1"/>
</dbReference>
<dbReference type="EMBL" id="AGDV01000010">
    <property type="protein sequence ID" value="EMB33880.1"/>
    <property type="molecule type" value="Genomic_DNA"/>
</dbReference>
<dbReference type="PROSITE" id="PS50206">
    <property type="entry name" value="RHODANESE_3"/>
    <property type="match status" value="1"/>
</dbReference>
<accession>A0A0E2E5G6</accession>
<dbReference type="Pfam" id="PF00581">
    <property type="entry name" value="Rhodanese"/>
    <property type="match status" value="1"/>
</dbReference>
<dbReference type="PATRIC" id="fig|999432.5.peg.1310"/>
<evidence type="ECO:0000256" key="1">
    <source>
        <dbReference type="SAM" id="SignalP"/>
    </source>
</evidence>
<dbReference type="AlphaFoldDB" id="A0A0E2E5G6"/>
<evidence type="ECO:0000259" key="2">
    <source>
        <dbReference type="PROSITE" id="PS50206"/>
    </source>
</evidence>
<dbReference type="RefSeq" id="WP_002676054.1">
    <property type="nucleotide sequence ID" value="NZ_CM001795.1"/>
</dbReference>
<feature type="chain" id="PRO_5002393523" description="Rhodanese domain-containing protein" evidence="1">
    <location>
        <begin position="23"/>
        <end position="131"/>
    </location>
</feature>
<proteinExistence type="predicted"/>
<protein>
    <recommendedName>
        <fullName evidence="2">Rhodanese domain-containing protein</fullName>
    </recommendedName>
</protein>
<dbReference type="CDD" id="cd00158">
    <property type="entry name" value="RHOD"/>
    <property type="match status" value="1"/>
</dbReference>
<feature type="signal peptide" evidence="1">
    <location>
        <begin position="1"/>
        <end position="22"/>
    </location>
</feature>
<dbReference type="SUPFAM" id="SSF52821">
    <property type="entry name" value="Rhodanese/Cell cycle control phosphatase"/>
    <property type="match status" value="1"/>
</dbReference>
<evidence type="ECO:0000313" key="3">
    <source>
        <dbReference type="EMBL" id="EMB33880.1"/>
    </source>
</evidence>
<gene>
    <name evidence="3" type="ORF">HMPREF9726_01260</name>
</gene>
<dbReference type="InterPro" id="IPR050229">
    <property type="entry name" value="GlpE_sulfurtransferase"/>
</dbReference>
<dbReference type="SMART" id="SM00450">
    <property type="entry name" value="RHOD"/>
    <property type="match status" value="1"/>
</dbReference>
<dbReference type="InterPro" id="IPR001763">
    <property type="entry name" value="Rhodanese-like_dom"/>
</dbReference>